<evidence type="ECO:0000256" key="1">
    <source>
        <dbReference type="SAM" id="SignalP"/>
    </source>
</evidence>
<feature type="signal peptide" evidence="1">
    <location>
        <begin position="1"/>
        <end position="17"/>
    </location>
</feature>
<dbReference type="InterPro" id="IPR010512">
    <property type="entry name" value="DUF1091"/>
</dbReference>
<evidence type="ECO:0000313" key="3">
    <source>
        <dbReference type="Proteomes" id="UP000801492"/>
    </source>
</evidence>
<reference evidence="2" key="1">
    <citation type="submission" date="2019-08" db="EMBL/GenBank/DDBJ databases">
        <title>The genome of the North American firefly Photinus pyralis.</title>
        <authorList>
            <consortium name="Photinus pyralis genome working group"/>
            <person name="Fallon T.R."/>
            <person name="Sander Lower S.E."/>
            <person name="Weng J.-K."/>
        </authorList>
    </citation>
    <scope>NUCLEOTIDE SEQUENCE</scope>
    <source>
        <strain evidence="2">TRF0915ILg1</strain>
        <tissue evidence="2">Whole body</tissue>
    </source>
</reference>
<evidence type="ECO:0000313" key="2">
    <source>
        <dbReference type="EMBL" id="KAF2892620.1"/>
    </source>
</evidence>
<protein>
    <submittedName>
        <fullName evidence="2">Uncharacterized protein</fullName>
    </submittedName>
</protein>
<dbReference type="Proteomes" id="UP000801492">
    <property type="component" value="Unassembled WGS sequence"/>
</dbReference>
<proteinExistence type="predicted"/>
<dbReference type="OrthoDB" id="6752650at2759"/>
<name>A0A8K0G5P9_IGNLU</name>
<accession>A0A8K0G5P9</accession>
<keyword evidence="3" id="KW-1185">Reference proteome</keyword>
<dbReference type="Pfam" id="PF06477">
    <property type="entry name" value="DUF1091"/>
    <property type="match status" value="1"/>
</dbReference>
<sequence>MLKVLVIVCVNIILVGAKSAEKANNLTKSDDKMVLIAKFHQNDYKLNFERIDLVYFRKQYLQHFNIVTFKYNRTSAVINATWTFHVDVGYDHNVIVQAYRFASNEYRLFPIRLQLNVCDAIKGNVIGLGNVIHCGNCTGCPFSKNERLRVCNWSPDEAYFPPLVPNGKYMMDMQGLFRTSEMYLARIYFTIYRPI</sequence>
<dbReference type="AlphaFoldDB" id="A0A8K0G5P9"/>
<gene>
    <name evidence="2" type="ORF">ILUMI_13554</name>
</gene>
<organism evidence="2 3">
    <name type="scientific">Ignelater luminosus</name>
    <name type="common">Cucubano</name>
    <name type="synonym">Pyrophorus luminosus</name>
    <dbReference type="NCBI Taxonomy" id="2038154"/>
    <lineage>
        <taxon>Eukaryota</taxon>
        <taxon>Metazoa</taxon>
        <taxon>Ecdysozoa</taxon>
        <taxon>Arthropoda</taxon>
        <taxon>Hexapoda</taxon>
        <taxon>Insecta</taxon>
        <taxon>Pterygota</taxon>
        <taxon>Neoptera</taxon>
        <taxon>Endopterygota</taxon>
        <taxon>Coleoptera</taxon>
        <taxon>Polyphaga</taxon>
        <taxon>Elateriformia</taxon>
        <taxon>Elateroidea</taxon>
        <taxon>Elateridae</taxon>
        <taxon>Agrypninae</taxon>
        <taxon>Pyrophorini</taxon>
        <taxon>Ignelater</taxon>
    </lineage>
</organism>
<dbReference type="EMBL" id="VTPC01008644">
    <property type="protein sequence ID" value="KAF2892620.1"/>
    <property type="molecule type" value="Genomic_DNA"/>
</dbReference>
<dbReference type="PANTHER" id="PTHR20898">
    <property type="entry name" value="DAEDALUS ON 3-RELATED-RELATED"/>
    <property type="match status" value="1"/>
</dbReference>
<dbReference type="PANTHER" id="PTHR20898:SF0">
    <property type="entry name" value="DAEDALUS ON 3-RELATED"/>
    <property type="match status" value="1"/>
</dbReference>
<keyword evidence="1" id="KW-0732">Signal</keyword>
<feature type="chain" id="PRO_5035466709" evidence="1">
    <location>
        <begin position="18"/>
        <end position="195"/>
    </location>
</feature>
<comment type="caution">
    <text evidence="2">The sequence shown here is derived from an EMBL/GenBank/DDBJ whole genome shotgun (WGS) entry which is preliminary data.</text>
</comment>